<dbReference type="InterPro" id="IPR036259">
    <property type="entry name" value="MFS_trans_sf"/>
</dbReference>
<evidence type="ECO:0000256" key="3">
    <source>
        <dbReference type="ARBA" id="ARBA00022692"/>
    </source>
</evidence>
<feature type="transmembrane region" description="Helical" evidence="6">
    <location>
        <begin position="370"/>
        <end position="392"/>
    </location>
</feature>
<dbReference type="PROSITE" id="PS50850">
    <property type="entry name" value="MFS"/>
    <property type="match status" value="1"/>
</dbReference>
<accession>A0A378RPK9</accession>
<feature type="transmembrane region" description="Helical" evidence="6">
    <location>
        <begin position="130"/>
        <end position="151"/>
    </location>
</feature>
<evidence type="ECO:0000313" key="8">
    <source>
        <dbReference type="EMBL" id="STZ27580.1"/>
    </source>
</evidence>
<keyword evidence="9" id="KW-1185">Reference proteome</keyword>
<evidence type="ECO:0000259" key="7">
    <source>
        <dbReference type="PROSITE" id="PS50850"/>
    </source>
</evidence>
<proteinExistence type="predicted"/>
<dbReference type="InterPro" id="IPR020846">
    <property type="entry name" value="MFS_dom"/>
</dbReference>
<dbReference type="InterPro" id="IPR011701">
    <property type="entry name" value="MFS"/>
</dbReference>
<keyword evidence="5 6" id="KW-0472">Membrane</keyword>
<dbReference type="PANTHER" id="PTHR43124">
    <property type="entry name" value="PURINE EFFLUX PUMP PBUE"/>
    <property type="match status" value="1"/>
</dbReference>
<keyword evidence="3 6" id="KW-0812">Transmembrane</keyword>
<evidence type="ECO:0000256" key="5">
    <source>
        <dbReference type="ARBA" id="ARBA00023136"/>
    </source>
</evidence>
<feature type="transmembrane region" description="Helical" evidence="6">
    <location>
        <begin position="38"/>
        <end position="57"/>
    </location>
</feature>
<evidence type="ECO:0000256" key="6">
    <source>
        <dbReference type="SAM" id="Phobius"/>
    </source>
</evidence>
<dbReference type="GO" id="GO:0005886">
    <property type="term" value="C:plasma membrane"/>
    <property type="evidence" value="ECO:0007669"/>
    <property type="project" value="UniProtKB-SubCell"/>
</dbReference>
<dbReference type="EMBL" id="UGQL01000001">
    <property type="protein sequence ID" value="STZ27580.1"/>
    <property type="molecule type" value="Genomic_DNA"/>
</dbReference>
<feature type="transmembrane region" description="Helical" evidence="6">
    <location>
        <begin position="305"/>
        <end position="323"/>
    </location>
</feature>
<dbReference type="Gene3D" id="1.20.1250.20">
    <property type="entry name" value="MFS general substrate transporter like domains"/>
    <property type="match status" value="1"/>
</dbReference>
<feature type="transmembrane region" description="Helical" evidence="6">
    <location>
        <begin position="279"/>
        <end position="298"/>
    </location>
</feature>
<dbReference type="GO" id="GO:0022857">
    <property type="term" value="F:transmembrane transporter activity"/>
    <property type="evidence" value="ECO:0007669"/>
    <property type="project" value="InterPro"/>
</dbReference>
<feature type="transmembrane region" description="Helical" evidence="6">
    <location>
        <begin position="77"/>
        <end position="98"/>
    </location>
</feature>
<evidence type="ECO:0000256" key="4">
    <source>
        <dbReference type="ARBA" id="ARBA00022989"/>
    </source>
</evidence>
<feature type="transmembrane region" description="Helical" evidence="6">
    <location>
        <begin position="193"/>
        <end position="213"/>
    </location>
</feature>
<dbReference type="PANTHER" id="PTHR43124:SF3">
    <property type="entry name" value="CHLORAMPHENICOL EFFLUX PUMP RV0191"/>
    <property type="match status" value="1"/>
</dbReference>
<gene>
    <name evidence="8" type="primary">pbuE_2</name>
    <name evidence="8" type="ORF">NCTC11179_01116</name>
</gene>
<sequence length="431" mass="47504">MHAFATGIKQSIARKAQPIYLSIMEATSTVPFSRYEKFVIFILAITQFTVILDFMVMAPLGDLLLKSLAMDTQDFGIAVSAYAFSAGASGLLTAGFADKFDRKKLLLFFYIGFIVGTLFCGLAYSYETLVAARIFTGLFGGVIGSISMAIITDIFSLQQRGRVMGFIQMGFGASQVLGIPIGLYIANKWVWEAPFFLIVVLSILIALLIGFYLRPVNAHLALQQDHKPLTHLWNTLKNKEYRIGFVATTFLSVGGFMMMPFGTIFAVNNLGVHPDQLPLLFMVSGVTSLIFMPFIGKLSDRMNKYLLFSIASIWLMLVCVVYTNMAQIPLWLVMVINIFMMFGIMSRMVPSSALTSAVPEGKDRGAFMSINASIQQIAGGIAAAIAGLIVYQDHKNSPLMNYDIVGYVVVGVSCLSIVLMYRVNQLIKTKR</sequence>
<feature type="domain" description="Major facilitator superfamily (MFS) profile" evidence="7">
    <location>
        <begin position="39"/>
        <end position="428"/>
    </location>
</feature>
<dbReference type="Proteomes" id="UP000255024">
    <property type="component" value="Unassembled WGS sequence"/>
</dbReference>
<reference evidence="8 9" key="1">
    <citation type="submission" date="2018-06" db="EMBL/GenBank/DDBJ databases">
        <authorList>
            <consortium name="Pathogen Informatics"/>
            <person name="Doyle S."/>
        </authorList>
    </citation>
    <scope>NUCLEOTIDE SEQUENCE [LARGE SCALE GENOMIC DNA]</scope>
    <source>
        <strain evidence="8 9">NCTC11179</strain>
    </source>
</reference>
<keyword evidence="4 6" id="KW-1133">Transmembrane helix</keyword>
<evidence type="ECO:0000313" key="9">
    <source>
        <dbReference type="Proteomes" id="UP000255024"/>
    </source>
</evidence>
<dbReference type="AlphaFoldDB" id="A0A378RPK9"/>
<dbReference type="SUPFAM" id="SSF103473">
    <property type="entry name" value="MFS general substrate transporter"/>
    <property type="match status" value="1"/>
</dbReference>
<dbReference type="Pfam" id="PF07690">
    <property type="entry name" value="MFS_1"/>
    <property type="match status" value="1"/>
</dbReference>
<feature type="transmembrane region" description="Helical" evidence="6">
    <location>
        <begin position="163"/>
        <end position="187"/>
    </location>
</feature>
<feature type="transmembrane region" description="Helical" evidence="6">
    <location>
        <begin position="105"/>
        <end position="124"/>
    </location>
</feature>
<organism evidence="8 9">
    <name type="scientific">Myroides odoratus</name>
    <name type="common">Flavobacterium odoratum</name>
    <dbReference type="NCBI Taxonomy" id="256"/>
    <lineage>
        <taxon>Bacteria</taxon>
        <taxon>Pseudomonadati</taxon>
        <taxon>Bacteroidota</taxon>
        <taxon>Flavobacteriia</taxon>
        <taxon>Flavobacteriales</taxon>
        <taxon>Flavobacteriaceae</taxon>
        <taxon>Myroides</taxon>
    </lineage>
</organism>
<dbReference type="CDD" id="cd17324">
    <property type="entry name" value="MFS_NepI_like"/>
    <property type="match status" value="1"/>
</dbReference>
<evidence type="ECO:0000256" key="2">
    <source>
        <dbReference type="ARBA" id="ARBA00022475"/>
    </source>
</evidence>
<keyword evidence="2" id="KW-1003">Cell membrane</keyword>
<comment type="subcellular location">
    <subcellularLocation>
        <location evidence="1">Cell membrane</location>
        <topology evidence="1">Multi-pass membrane protein</topology>
    </subcellularLocation>
</comment>
<protein>
    <submittedName>
        <fullName evidence="8">Purine efflux pump PbuE</fullName>
    </submittedName>
</protein>
<name>A0A378RPK9_MYROD</name>
<feature type="transmembrane region" description="Helical" evidence="6">
    <location>
        <begin position="243"/>
        <end position="267"/>
    </location>
</feature>
<feature type="transmembrane region" description="Helical" evidence="6">
    <location>
        <begin position="329"/>
        <end position="349"/>
    </location>
</feature>
<dbReference type="InterPro" id="IPR050189">
    <property type="entry name" value="MFS_Efflux_Transporters"/>
</dbReference>
<evidence type="ECO:0000256" key="1">
    <source>
        <dbReference type="ARBA" id="ARBA00004651"/>
    </source>
</evidence>
<feature type="transmembrane region" description="Helical" evidence="6">
    <location>
        <begin position="404"/>
        <end position="423"/>
    </location>
</feature>